<dbReference type="PROSITE" id="PS50041">
    <property type="entry name" value="C_TYPE_LECTIN_2"/>
    <property type="match status" value="1"/>
</dbReference>
<dbReference type="PANTHER" id="PTHR22799:SF1">
    <property type="entry name" value="C-TYPE LECTIN DOMAIN FAMILY 11 MEMBER A"/>
    <property type="match status" value="1"/>
</dbReference>
<keyword evidence="7" id="KW-1185">Reference proteome</keyword>
<comment type="caution">
    <text evidence="6">The sequence shown here is derived from an EMBL/GenBank/DDBJ whole genome shotgun (WGS) entry which is preliminary data.</text>
</comment>
<dbReference type="SUPFAM" id="SSF56436">
    <property type="entry name" value="C-type lectin-like"/>
    <property type="match status" value="1"/>
</dbReference>
<reference evidence="6 7" key="1">
    <citation type="journal article" date="2021" name="Elife">
        <title>Chloroplast acquisition without the gene transfer in kleptoplastic sea slugs, Plakobranchus ocellatus.</title>
        <authorList>
            <person name="Maeda T."/>
            <person name="Takahashi S."/>
            <person name="Yoshida T."/>
            <person name="Shimamura S."/>
            <person name="Takaki Y."/>
            <person name="Nagai Y."/>
            <person name="Toyoda A."/>
            <person name="Suzuki Y."/>
            <person name="Arimoto A."/>
            <person name="Ishii H."/>
            <person name="Satoh N."/>
            <person name="Nishiyama T."/>
            <person name="Hasebe M."/>
            <person name="Maruyama T."/>
            <person name="Minagawa J."/>
            <person name="Obokata J."/>
            <person name="Shigenobu S."/>
        </authorList>
    </citation>
    <scope>NUCLEOTIDE SEQUENCE [LARGE SCALE GENOMIC DNA]</scope>
</reference>
<keyword evidence="2" id="KW-0964">Secreted</keyword>
<dbReference type="Gene3D" id="3.10.100.10">
    <property type="entry name" value="Mannose-Binding Protein A, subunit A"/>
    <property type="match status" value="1"/>
</dbReference>
<dbReference type="Proteomes" id="UP000735302">
    <property type="component" value="Unassembled WGS sequence"/>
</dbReference>
<dbReference type="InterPro" id="IPR001304">
    <property type="entry name" value="C-type_lectin-like"/>
</dbReference>
<evidence type="ECO:0000313" key="7">
    <source>
        <dbReference type="Proteomes" id="UP000735302"/>
    </source>
</evidence>
<dbReference type="InterPro" id="IPR051663">
    <property type="entry name" value="CLec_Tetranectin-domain"/>
</dbReference>
<accession>A0AAV4C5T4</accession>
<name>A0AAV4C5T4_9GAST</name>
<gene>
    <name evidence="6" type="ORF">PoB_005719100</name>
</gene>
<evidence type="ECO:0000256" key="2">
    <source>
        <dbReference type="ARBA" id="ARBA00022525"/>
    </source>
</evidence>
<evidence type="ECO:0000256" key="1">
    <source>
        <dbReference type="ARBA" id="ARBA00004613"/>
    </source>
</evidence>
<dbReference type="InterPro" id="IPR016186">
    <property type="entry name" value="C-type_lectin-like/link_sf"/>
</dbReference>
<dbReference type="InterPro" id="IPR016187">
    <property type="entry name" value="CTDL_fold"/>
</dbReference>
<keyword evidence="4" id="KW-0430">Lectin</keyword>
<proteinExistence type="predicted"/>
<dbReference type="GO" id="GO:0030246">
    <property type="term" value="F:carbohydrate binding"/>
    <property type="evidence" value="ECO:0007669"/>
    <property type="project" value="UniProtKB-KW"/>
</dbReference>
<feature type="domain" description="C-type lectin" evidence="5">
    <location>
        <begin position="17"/>
        <end position="134"/>
    </location>
</feature>
<evidence type="ECO:0000256" key="4">
    <source>
        <dbReference type="ARBA" id="ARBA00022734"/>
    </source>
</evidence>
<dbReference type="SMART" id="SM00034">
    <property type="entry name" value="CLECT"/>
    <property type="match status" value="1"/>
</dbReference>
<evidence type="ECO:0000313" key="6">
    <source>
        <dbReference type="EMBL" id="GFO30686.1"/>
    </source>
</evidence>
<dbReference type="Pfam" id="PF00059">
    <property type="entry name" value="Lectin_C"/>
    <property type="match status" value="1"/>
</dbReference>
<evidence type="ECO:0000256" key="3">
    <source>
        <dbReference type="ARBA" id="ARBA00022729"/>
    </source>
</evidence>
<evidence type="ECO:0000259" key="5">
    <source>
        <dbReference type="PROSITE" id="PS50041"/>
    </source>
</evidence>
<sequence>MIVSVQGYVTYDTLGPYLNKKYLVSREFENFNLAQMNDRCKKLGGYLFQPDNRIEGSYVATFVKRLRGGGPFYVGLTDEESEGRFYFYNDKKRKYGIPWRWFQPDNWWNEDCVEIWTTGFNDRHCGKRGRYVCEIPV</sequence>
<keyword evidence="3" id="KW-0732">Signal</keyword>
<organism evidence="6 7">
    <name type="scientific">Plakobranchus ocellatus</name>
    <dbReference type="NCBI Taxonomy" id="259542"/>
    <lineage>
        <taxon>Eukaryota</taxon>
        <taxon>Metazoa</taxon>
        <taxon>Spiralia</taxon>
        <taxon>Lophotrochozoa</taxon>
        <taxon>Mollusca</taxon>
        <taxon>Gastropoda</taxon>
        <taxon>Heterobranchia</taxon>
        <taxon>Euthyneura</taxon>
        <taxon>Panpulmonata</taxon>
        <taxon>Sacoglossa</taxon>
        <taxon>Placobranchoidea</taxon>
        <taxon>Plakobranchidae</taxon>
        <taxon>Plakobranchus</taxon>
    </lineage>
</organism>
<comment type="subcellular location">
    <subcellularLocation>
        <location evidence="1">Secreted</location>
    </subcellularLocation>
</comment>
<dbReference type="PANTHER" id="PTHR22799">
    <property type="entry name" value="TETRANECTIN-RELATED"/>
    <property type="match status" value="1"/>
</dbReference>
<dbReference type="GO" id="GO:0005615">
    <property type="term" value="C:extracellular space"/>
    <property type="evidence" value="ECO:0007669"/>
    <property type="project" value="TreeGrafter"/>
</dbReference>
<dbReference type="AlphaFoldDB" id="A0AAV4C5T4"/>
<dbReference type="EMBL" id="BLXT01006256">
    <property type="protein sequence ID" value="GFO30686.1"/>
    <property type="molecule type" value="Genomic_DNA"/>
</dbReference>
<protein>
    <submittedName>
        <fullName evidence="6">Mannose-binding protein c</fullName>
    </submittedName>
</protein>
<dbReference type="GO" id="GO:0008083">
    <property type="term" value="F:growth factor activity"/>
    <property type="evidence" value="ECO:0007669"/>
    <property type="project" value="TreeGrafter"/>
</dbReference>